<name>A0A1S8WS75_OPIVI</name>
<dbReference type="Pfam" id="PF00026">
    <property type="entry name" value="Asp"/>
    <property type="match status" value="1"/>
</dbReference>
<dbReference type="Gene3D" id="2.40.70.10">
    <property type="entry name" value="Acid Proteases"/>
    <property type="match status" value="2"/>
</dbReference>
<evidence type="ECO:0000256" key="1">
    <source>
        <dbReference type="ARBA" id="ARBA00007447"/>
    </source>
</evidence>
<keyword evidence="3" id="KW-0645">Protease</keyword>
<keyword evidence="4" id="KW-1185">Reference proteome</keyword>
<dbReference type="SUPFAM" id="SSF50630">
    <property type="entry name" value="Acid proteases"/>
    <property type="match status" value="1"/>
</dbReference>
<gene>
    <name evidence="3" type="ORF">X801_06793</name>
</gene>
<dbReference type="EMBL" id="KV895459">
    <property type="protein sequence ID" value="OON17369.1"/>
    <property type="molecule type" value="Genomic_DNA"/>
</dbReference>
<dbReference type="InterPro" id="IPR021109">
    <property type="entry name" value="Peptidase_aspartic_dom_sf"/>
</dbReference>
<reference evidence="3 4" key="1">
    <citation type="submission" date="2015-03" db="EMBL/GenBank/DDBJ databases">
        <title>Draft genome of the nematode, Opisthorchis viverrini.</title>
        <authorList>
            <person name="Mitreva M."/>
        </authorList>
    </citation>
    <scope>NUCLEOTIDE SEQUENCE [LARGE SCALE GENOMIC DNA]</scope>
    <source>
        <strain evidence="3">Khon Kaen</strain>
    </source>
</reference>
<evidence type="ECO:0000259" key="2">
    <source>
        <dbReference type="PROSITE" id="PS51767"/>
    </source>
</evidence>
<protein>
    <submittedName>
        <fullName evidence="3">Eukaryotic aspartyl protease</fullName>
    </submittedName>
</protein>
<organism evidence="3 4">
    <name type="scientific">Opisthorchis viverrini</name>
    <name type="common">Southeast Asian liver fluke</name>
    <dbReference type="NCBI Taxonomy" id="6198"/>
    <lineage>
        <taxon>Eukaryota</taxon>
        <taxon>Metazoa</taxon>
        <taxon>Spiralia</taxon>
        <taxon>Lophotrochozoa</taxon>
        <taxon>Platyhelminthes</taxon>
        <taxon>Trematoda</taxon>
        <taxon>Digenea</taxon>
        <taxon>Opisthorchiida</taxon>
        <taxon>Opisthorchiata</taxon>
        <taxon>Opisthorchiidae</taxon>
        <taxon>Opisthorchis</taxon>
    </lineage>
</organism>
<evidence type="ECO:0000313" key="4">
    <source>
        <dbReference type="Proteomes" id="UP000243686"/>
    </source>
</evidence>
<dbReference type="InterPro" id="IPR001461">
    <property type="entry name" value="Aspartic_peptidase_A1"/>
</dbReference>
<dbReference type="InterPro" id="IPR034164">
    <property type="entry name" value="Pepsin-like_dom"/>
</dbReference>
<dbReference type="CDD" id="cd05471">
    <property type="entry name" value="pepsin_like"/>
    <property type="match status" value="1"/>
</dbReference>
<dbReference type="PANTHER" id="PTHR47966">
    <property type="entry name" value="BETA-SITE APP-CLEAVING ENZYME, ISOFORM A-RELATED"/>
    <property type="match status" value="1"/>
</dbReference>
<feature type="domain" description="Peptidase A1" evidence="2">
    <location>
        <begin position="1"/>
        <end position="301"/>
    </location>
</feature>
<dbReference type="InterPro" id="IPR033121">
    <property type="entry name" value="PEPTIDASE_A1"/>
</dbReference>
<dbReference type="PANTHER" id="PTHR47966:SF51">
    <property type="entry name" value="BETA-SITE APP-CLEAVING ENZYME, ISOFORM A-RELATED"/>
    <property type="match status" value="1"/>
</dbReference>
<dbReference type="Proteomes" id="UP000243686">
    <property type="component" value="Unassembled WGS sequence"/>
</dbReference>
<sequence>MLDTGSPILWIPSKRLVQQQPILRASYNPFASLSHVFTYKSVSLQYGNYKANGEIFSDLVQINGRSFRTEFSAMDSIKGSVGQLYTIDGLLGLSIKQYHEQLHTTSLDDMFSQTVVSRRMFTFIFKKGGTSGTVIFVEFTKQHIPGRVSYVPLIWKAGRKDEWIIKITRRVAIQCLSITLRDGTVLVSDLSALTDTGAYKTYLPTLFVNNLFAGVWKQMVLGTHDVRCDARYLMPTLLVNLNGHQLKWEPNHYIGQLEIGRCQPLFEGLDLHSAYNAIIGLSFLRHFAVVYDVDNERVGFAEPI</sequence>
<evidence type="ECO:0000313" key="3">
    <source>
        <dbReference type="EMBL" id="OON17369.1"/>
    </source>
</evidence>
<comment type="similarity">
    <text evidence="1">Belongs to the peptidase A1 family.</text>
</comment>
<dbReference type="PROSITE" id="PS51767">
    <property type="entry name" value="PEPTIDASE_A1"/>
    <property type="match status" value="1"/>
</dbReference>
<accession>A0A1S8WS75</accession>
<dbReference type="AlphaFoldDB" id="A0A1S8WS75"/>
<dbReference type="GO" id="GO:0006508">
    <property type="term" value="P:proteolysis"/>
    <property type="evidence" value="ECO:0007669"/>
    <property type="project" value="UniProtKB-KW"/>
</dbReference>
<dbReference type="GO" id="GO:0004190">
    <property type="term" value="F:aspartic-type endopeptidase activity"/>
    <property type="evidence" value="ECO:0007669"/>
    <property type="project" value="InterPro"/>
</dbReference>
<proteinExistence type="inferred from homology"/>
<keyword evidence="3" id="KW-0378">Hydrolase</keyword>